<evidence type="ECO:0000313" key="2">
    <source>
        <dbReference type="Proteomes" id="UP000054845"/>
    </source>
</evidence>
<sequence length="136" mass="15006">MRCGSCECGLIDCAQLEASDPTVRGCPERDRHNPAAITSRISAQCSLENSHEMTIETTSFAPLPPPTDHSALHTLNCSTKARYFPGFEQSCREARCCAEDLQDVCTKPDAEHEFSSLEVAYRYRYSSDHGAVVETS</sequence>
<dbReference type="AlphaFoldDB" id="A0A0P1BKN0"/>
<reference evidence="1 2" key="1">
    <citation type="submission" date="2014-09" db="EMBL/GenBank/DDBJ databases">
        <authorList>
            <person name="Magalhaes I.L.F."/>
            <person name="Oliveira U."/>
            <person name="Santos F.R."/>
            <person name="Vidigal T.H.D.A."/>
            <person name="Brescovit A.D."/>
            <person name="Santos A.J."/>
        </authorList>
    </citation>
    <scope>NUCLEOTIDE SEQUENCE [LARGE SCALE GENOMIC DNA]</scope>
</reference>
<accession>A0A0P1BKN0</accession>
<dbReference type="EMBL" id="CCYA01000391">
    <property type="protein sequence ID" value="CEH16796.1"/>
    <property type="molecule type" value="Genomic_DNA"/>
</dbReference>
<dbReference type="Proteomes" id="UP000054845">
    <property type="component" value="Unassembled WGS sequence"/>
</dbReference>
<name>A0A0P1BKN0_9BASI</name>
<evidence type="ECO:0000313" key="1">
    <source>
        <dbReference type="EMBL" id="CEH16796.1"/>
    </source>
</evidence>
<keyword evidence="2" id="KW-1185">Reference proteome</keyword>
<organism evidence="1 2">
    <name type="scientific">Ceraceosorus bombacis</name>
    <dbReference type="NCBI Taxonomy" id="401625"/>
    <lineage>
        <taxon>Eukaryota</taxon>
        <taxon>Fungi</taxon>
        <taxon>Dikarya</taxon>
        <taxon>Basidiomycota</taxon>
        <taxon>Ustilaginomycotina</taxon>
        <taxon>Exobasidiomycetes</taxon>
        <taxon>Ceraceosorales</taxon>
        <taxon>Ceraceosoraceae</taxon>
        <taxon>Ceraceosorus</taxon>
    </lineage>
</organism>
<proteinExistence type="predicted"/>
<protein>
    <submittedName>
        <fullName evidence="1">Uncharacterized protein</fullName>
    </submittedName>
</protein>